<dbReference type="EMBL" id="KU738897">
    <property type="protein sequence ID" value="AMN15484.2"/>
    <property type="molecule type" value="Genomic_DNA"/>
</dbReference>
<dbReference type="EMBL" id="KU738900">
    <property type="protein sequence ID" value="AMN15897.2"/>
    <property type="molecule type" value="Genomic_DNA"/>
</dbReference>
<keyword evidence="1" id="KW-1133">Transmembrane helix</keyword>
<dbReference type="EMBL" id="KU738901">
    <property type="protein sequence ID" value="AMN16034.2"/>
    <property type="molecule type" value="Genomic_DNA"/>
</dbReference>
<keyword evidence="1" id="KW-0472">Membrane</keyword>
<evidence type="ECO:0000313" key="6">
    <source>
        <dbReference type="EMBL" id="AMN15897.2"/>
    </source>
</evidence>
<feature type="transmembrane region" description="Helical" evidence="1">
    <location>
        <begin position="41"/>
        <end position="60"/>
    </location>
</feature>
<evidence type="ECO:0000313" key="9">
    <source>
        <dbReference type="EMBL" id="AMN16310.2"/>
    </source>
</evidence>
<dbReference type="EMBL" id="KU738903">
    <property type="protein sequence ID" value="AMN16310.2"/>
    <property type="molecule type" value="Genomic_DNA"/>
</dbReference>
<accession>A0A075TSB1</accession>
<reference evidence="2" key="3">
    <citation type="submission" date="2016-08" db="EMBL/GenBank/DDBJ databases">
        <authorList>
            <person name="Seilhamer J.J."/>
        </authorList>
    </citation>
    <scope>NUCLEOTIDE SEQUENCE</scope>
    <source>
        <strain evidence="2">AC53</strain>
        <strain evidence="8">AC53T4.1</strain>
        <strain evidence="9">AC53T4.2</strain>
    </source>
</reference>
<evidence type="ECO:0000313" key="7">
    <source>
        <dbReference type="EMBL" id="AMN16034.2"/>
    </source>
</evidence>
<evidence type="ECO:0000256" key="1">
    <source>
        <dbReference type="SAM" id="Phobius"/>
    </source>
</evidence>
<evidence type="ECO:0000313" key="3">
    <source>
        <dbReference type="EMBL" id="AMN15484.2"/>
    </source>
</evidence>
<organism evidence="2">
    <name type="scientific">Helicoverpa SNPV AC53</name>
    <dbReference type="NCBI Taxonomy" id="1569367"/>
    <lineage>
        <taxon>Viruses</taxon>
        <taxon>Viruses incertae sedis</taxon>
        <taxon>Naldaviricetes</taxon>
        <taxon>Lefavirales</taxon>
        <taxon>Baculoviridae</taxon>
        <taxon>Alphabaculovirus</taxon>
        <taxon>Alphabaculovirus helarmigerae</taxon>
    </lineage>
</organism>
<evidence type="ECO:0000313" key="4">
    <source>
        <dbReference type="EMBL" id="AMN15621.2"/>
    </source>
</evidence>
<dbReference type="EMBL" id="KU738898">
    <property type="protein sequence ID" value="AMN15621.2"/>
    <property type="molecule type" value="Genomic_DNA"/>
</dbReference>
<dbReference type="EMBL" id="KU738899">
    <property type="protein sequence ID" value="AMN15758.2"/>
    <property type="molecule type" value="Genomic_DNA"/>
</dbReference>
<dbReference type="EMBL" id="KJ909666">
    <property type="protein sequence ID" value="AIG63082.2"/>
    <property type="molecule type" value="Genomic_DNA"/>
</dbReference>
<proteinExistence type="predicted"/>
<gene>
    <name evidence="2" type="ORF">HaSNPV-AC53_040</name>
</gene>
<evidence type="ECO:0000313" key="2">
    <source>
        <dbReference type="EMBL" id="AIG63082.2"/>
    </source>
</evidence>
<dbReference type="EMBL" id="KU738902">
    <property type="protein sequence ID" value="AMN16173.2"/>
    <property type="molecule type" value="Genomic_DNA"/>
</dbReference>
<name>A0A075TSB1_9ABAC</name>
<reference evidence="3" key="2">
    <citation type="journal article" date="2016" name="Genome Announc.">
        <title>Complete Genome Sequences of Seven Helicoverpa armigera SNPV-AC53-Derived Strains.</title>
        <authorList>
            <person name="Noune C."/>
            <person name="Hauxwell C."/>
        </authorList>
    </citation>
    <scope>NUCLEOTIDE SEQUENCE</scope>
    <source>
        <strain evidence="3">AC53C3</strain>
        <strain evidence="4">AC53C5</strain>
        <strain evidence="5">AC53C6</strain>
        <strain evidence="6">AC53C9</strain>
        <strain evidence="7">AC53T2</strain>
        <strain evidence="10">AC53T5</strain>
    </source>
</reference>
<reference evidence="2" key="1">
    <citation type="journal article" date="2015" name="Genome Announc.">
        <title>Complete Genome Sequences of Helicoverpa armigera Single Nucleopolyhedrovirus Strains AC53 and H25EA1 from Australia.</title>
        <authorList>
            <person name="Noune C."/>
            <person name="Hauxwell C."/>
        </authorList>
    </citation>
    <scope>NUCLEOTIDE SEQUENCE</scope>
    <source>
        <strain evidence="2">AC53</strain>
    </source>
</reference>
<protein>
    <submittedName>
        <fullName evidence="2">ORF40</fullName>
    </submittedName>
</protein>
<evidence type="ECO:0000313" key="10">
    <source>
        <dbReference type="EMBL" id="AMN16449.2"/>
    </source>
</evidence>
<evidence type="ECO:0000313" key="8">
    <source>
        <dbReference type="EMBL" id="AMN16173.2"/>
    </source>
</evidence>
<dbReference type="EMBL" id="KU738904">
    <property type="protein sequence ID" value="AMN16449.2"/>
    <property type="molecule type" value="Genomic_DNA"/>
</dbReference>
<sequence length="98" mass="11997">MIFVGINKNTFLMQSNDYINHLNQRLLPTFSYQNVGNNRYYILRLLTIMYPNLIVVIEYGTTRKFKNYSNYGTRRRRYMKRHWPKSLTNTNTLKKFLY</sequence>
<evidence type="ECO:0000313" key="5">
    <source>
        <dbReference type="EMBL" id="AMN15758.2"/>
    </source>
</evidence>
<keyword evidence="1" id="KW-0812">Transmembrane</keyword>